<organism evidence="13 14">
    <name type="scientific">Pontibacter qinzhouensis</name>
    <dbReference type="NCBI Taxonomy" id="2603253"/>
    <lineage>
        <taxon>Bacteria</taxon>
        <taxon>Pseudomonadati</taxon>
        <taxon>Bacteroidota</taxon>
        <taxon>Cytophagia</taxon>
        <taxon>Cytophagales</taxon>
        <taxon>Hymenobacteraceae</taxon>
        <taxon>Pontibacter</taxon>
    </lineage>
</organism>
<evidence type="ECO:0000256" key="7">
    <source>
        <dbReference type="ARBA" id="ARBA00023237"/>
    </source>
</evidence>
<keyword evidence="2 8" id="KW-0813">Transport</keyword>
<evidence type="ECO:0000256" key="8">
    <source>
        <dbReference type="PROSITE-ProRule" id="PRU01360"/>
    </source>
</evidence>
<keyword evidence="3 8" id="KW-1134">Transmembrane beta strand</keyword>
<dbReference type="Pfam" id="PF00593">
    <property type="entry name" value="TonB_dep_Rec_b-barrel"/>
    <property type="match status" value="1"/>
</dbReference>
<feature type="chain" id="PRO_5022690924" evidence="10">
    <location>
        <begin position="28"/>
        <end position="1031"/>
    </location>
</feature>
<comment type="subcellular location">
    <subcellularLocation>
        <location evidence="1 8">Cell outer membrane</location>
        <topology evidence="1 8">Multi-pass membrane protein</topology>
    </subcellularLocation>
</comment>
<dbReference type="InterPro" id="IPR012910">
    <property type="entry name" value="Plug_dom"/>
</dbReference>
<dbReference type="OrthoDB" id="9768177at2"/>
<accession>A0A5C8KAU6</accession>
<keyword evidence="10" id="KW-0732">Signal</keyword>
<sequence>MNNLIMKKQLLILFLCFVSLQSFVSKAQQSTVGGKVVDSKTNDPLPGVNIGVKGTSRGTATDIDGNFSLQAAADEVLVISYLGYISKEVPIGNRATITVTLEENRLTLDEVVVTGYQTERKKDLTGAVSVVDVEDMNRQAVANPIKGLQGRVAGMYITGNGSPSAPATVRIRGIGTLNNNDPLYIIDGVPTKAGMHELNPADIESLQVLKDASATSIYGSRAANGVIIITTRRGKTGKTQVNANAYTSVSSFTTRTRMLDTEGYGKALWQSNINNGTDPNANSVQYMFDWGVDPQTGTPVLNKVLVPEYLDANRTMKSSNTDWFDEISRTGVIQNYDVSLSNGTENGSYLLSIGYFDNKGVIKTSEFNRLSARLNSDYKFFNGKVTVGQNLSLTKSAEVGAGPMNEAMQALPILPVRTVDGEGWGGPVGGMNDRQNPVRLLEDNKHNNYDFMRVFGNFFADVSLYKGLTFRSNFGVDYGNYTHRRYRKAYQSGYLNNPVNRLESNQSHSVKTTWTNTLNYSLVSGNHRLDAVAGTELYRDNLTSFWASRENFVLEDDAFMYLDAGTGIKDNGGSGAKHMLLSYFGKANYSFADKYLLSATIRYDGSSRFGQNNRFGTFPAFSAGWRLSEEAFIKDNTSFFNDLKLRFGWGMTGNQEIDNNAIYNLYVTDYAGTSYDINGNKSGVLPSGFKLIQNANPNLRWEASTMSNLGLDFEILNQRLYGSAEVYVRKTSDILLLPPYIGTLGEGGNQWVNGASMQNKGFELTLGHRTQISNDLSIDLNANFDMYRNKITHLPAEVVNAYGGDGRGQNILGRPINSFFGYVADGLFRSEAEVDAHATQPGKALGRIRYKDLTGDGIVDDFDRTWIGTPHPDFTYGFNTSVRYKAFDLNLFLQGVSGIDVVNNFKYATDFWSVSETGSNKGARLLDAWSPSNLTSDIPMISLVDNNFESRFSTYFIEKGSYLKLRNAQLGYTLPAQLTGKVGLQSLRVYVGGDNLGILLKSKSFTGIDPENPGFGYPNPLVLTTGVNIRL</sequence>
<dbReference type="InterPro" id="IPR037066">
    <property type="entry name" value="Plug_dom_sf"/>
</dbReference>
<keyword evidence="4 8" id="KW-0812">Transmembrane</keyword>
<evidence type="ECO:0000256" key="5">
    <source>
        <dbReference type="ARBA" id="ARBA00023077"/>
    </source>
</evidence>
<dbReference type="SUPFAM" id="SSF56935">
    <property type="entry name" value="Porins"/>
    <property type="match status" value="1"/>
</dbReference>
<keyword evidence="13" id="KW-0675">Receptor</keyword>
<dbReference type="InterPro" id="IPR023997">
    <property type="entry name" value="TonB-dep_OMP_SusC/RagA_CS"/>
</dbReference>
<keyword evidence="5 9" id="KW-0798">TonB box</keyword>
<evidence type="ECO:0000259" key="12">
    <source>
        <dbReference type="Pfam" id="PF07715"/>
    </source>
</evidence>
<evidence type="ECO:0000256" key="6">
    <source>
        <dbReference type="ARBA" id="ARBA00023136"/>
    </source>
</evidence>
<evidence type="ECO:0000256" key="3">
    <source>
        <dbReference type="ARBA" id="ARBA00022452"/>
    </source>
</evidence>
<keyword evidence="6 8" id="KW-0472">Membrane</keyword>
<feature type="domain" description="TonB-dependent receptor-like beta-barrel" evidence="11">
    <location>
        <begin position="442"/>
        <end position="996"/>
    </location>
</feature>
<evidence type="ECO:0000313" key="13">
    <source>
        <dbReference type="EMBL" id="TXK46097.1"/>
    </source>
</evidence>
<evidence type="ECO:0000256" key="1">
    <source>
        <dbReference type="ARBA" id="ARBA00004571"/>
    </source>
</evidence>
<dbReference type="AlphaFoldDB" id="A0A5C8KAU6"/>
<dbReference type="InterPro" id="IPR036942">
    <property type="entry name" value="Beta-barrel_TonB_sf"/>
</dbReference>
<dbReference type="NCBIfam" id="TIGR04057">
    <property type="entry name" value="SusC_RagA_signa"/>
    <property type="match status" value="1"/>
</dbReference>
<reference evidence="13 14" key="1">
    <citation type="submission" date="2019-08" db="EMBL/GenBank/DDBJ databases">
        <authorList>
            <person name="Shi S."/>
        </authorList>
    </citation>
    <scope>NUCLEOTIDE SEQUENCE [LARGE SCALE GENOMIC DNA]</scope>
    <source>
        <strain evidence="13 14">GY10130</strain>
    </source>
</reference>
<keyword evidence="7 8" id="KW-0998">Cell outer membrane</keyword>
<dbReference type="SUPFAM" id="SSF49464">
    <property type="entry name" value="Carboxypeptidase regulatory domain-like"/>
    <property type="match status" value="1"/>
</dbReference>
<dbReference type="Gene3D" id="2.40.170.20">
    <property type="entry name" value="TonB-dependent receptor, beta-barrel domain"/>
    <property type="match status" value="1"/>
</dbReference>
<dbReference type="Pfam" id="PF13715">
    <property type="entry name" value="CarbopepD_reg_2"/>
    <property type="match status" value="1"/>
</dbReference>
<evidence type="ECO:0000256" key="9">
    <source>
        <dbReference type="RuleBase" id="RU003357"/>
    </source>
</evidence>
<evidence type="ECO:0000256" key="2">
    <source>
        <dbReference type="ARBA" id="ARBA00022448"/>
    </source>
</evidence>
<evidence type="ECO:0000256" key="10">
    <source>
        <dbReference type="SAM" id="SignalP"/>
    </source>
</evidence>
<keyword evidence="14" id="KW-1185">Reference proteome</keyword>
<comment type="caution">
    <text evidence="13">The sequence shown here is derived from an EMBL/GenBank/DDBJ whole genome shotgun (WGS) entry which is preliminary data.</text>
</comment>
<dbReference type="InterPro" id="IPR008969">
    <property type="entry name" value="CarboxyPept-like_regulatory"/>
</dbReference>
<dbReference type="NCBIfam" id="TIGR04056">
    <property type="entry name" value="OMP_RagA_SusC"/>
    <property type="match status" value="1"/>
</dbReference>
<dbReference type="InterPro" id="IPR023996">
    <property type="entry name" value="TonB-dep_OMP_SusC/RagA"/>
</dbReference>
<dbReference type="Gene3D" id="2.60.40.1120">
    <property type="entry name" value="Carboxypeptidase-like, regulatory domain"/>
    <property type="match status" value="1"/>
</dbReference>
<dbReference type="EMBL" id="VRTY01000036">
    <property type="protein sequence ID" value="TXK46097.1"/>
    <property type="molecule type" value="Genomic_DNA"/>
</dbReference>
<dbReference type="GO" id="GO:0009279">
    <property type="term" value="C:cell outer membrane"/>
    <property type="evidence" value="ECO:0007669"/>
    <property type="project" value="UniProtKB-SubCell"/>
</dbReference>
<dbReference type="PROSITE" id="PS52016">
    <property type="entry name" value="TONB_DEPENDENT_REC_3"/>
    <property type="match status" value="1"/>
</dbReference>
<comment type="similarity">
    <text evidence="8 9">Belongs to the TonB-dependent receptor family.</text>
</comment>
<evidence type="ECO:0000259" key="11">
    <source>
        <dbReference type="Pfam" id="PF00593"/>
    </source>
</evidence>
<name>A0A5C8KAU6_9BACT</name>
<dbReference type="InterPro" id="IPR000531">
    <property type="entry name" value="Beta-barrel_TonB"/>
</dbReference>
<gene>
    <name evidence="13" type="ORF">FVR03_11085</name>
</gene>
<dbReference type="Pfam" id="PF07715">
    <property type="entry name" value="Plug"/>
    <property type="match status" value="1"/>
</dbReference>
<dbReference type="Gene3D" id="2.170.130.10">
    <property type="entry name" value="TonB-dependent receptor, plug domain"/>
    <property type="match status" value="1"/>
</dbReference>
<feature type="domain" description="TonB-dependent receptor plug" evidence="12">
    <location>
        <begin position="121"/>
        <end position="226"/>
    </location>
</feature>
<proteinExistence type="inferred from homology"/>
<evidence type="ECO:0000313" key="14">
    <source>
        <dbReference type="Proteomes" id="UP000321926"/>
    </source>
</evidence>
<feature type="signal peptide" evidence="10">
    <location>
        <begin position="1"/>
        <end position="27"/>
    </location>
</feature>
<evidence type="ECO:0000256" key="4">
    <source>
        <dbReference type="ARBA" id="ARBA00022692"/>
    </source>
</evidence>
<dbReference type="InterPro" id="IPR039426">
    <property type="entry name" value="TonB-dep_rcpt-like"/>
</dbReference>
<dbReference type="Proteomes" id="UP000321926">
    <property type="component" value="Unassembled WGS sequence"/>
</dbReference>
<protein>
    <submittedName>
        <fullName evidence="13">TonB-dependent receptor</fullName>
    </submittedName>
</protein>